<accession>A0A1Q8C3L4</accession>
<evidence type="ECO:0000259" key="2">
    <source>
        <dbReference type="PROSITE" id="PS50937"/>
    </source>
</evidence>
<reference evidence="3 4" key="1">
    <citation type="submission" date="2016-12" db="EMBL/GenBank/DDBJ databases">
        <title>The draft genome sequence of Actinophytocola sp. 11-183.</title>
        <authorList>
            <person name="Wang W."/>
            <person name="Yuan L."/>
        </authorList>
    </citation>
    <scope>NUCLEOTIDE SEQUENCE [LARGE SCALE GENOMIC DNA]</scope>
    <source>
        <strain evidence="3 4">11-183</strain>
    </source>
</reference>
<dbReference type="RefSeq" id="WP_075129850.1">
    <property type="nucleotide sequence ID" value="NZ_MSIE01000090.1"/>
</dbReference>
<dbReference type="PROSITE" id="PS50937">
    <property type="entry name" value="HTH_MERR_2"/>
    <property type="match status" value="1"/>
</dbReference>
<dbReference type="Proteomes" id="UP000185596">
    <property type="component" value="Unassembled WGS sequence"/>
</dbReference>
<protein>
    <submittedName>
        <fullName evidence="3">MerR family transcriptional regulator</fullName>
    </submittedName>
</protein>
<dbReference type="GO" id="GO:0003677">
    <property type="term" value="F:DNA binding"/>
    <property type="evidence" value="ECO:0007669"/>
    <property type="project" value="UniProtKB-KW"/>
</dbReference>
<dbReference type="SUPFAM" id="SSF46955">
    <property type="entry name" value="Putative DNA-binding domain"/>
    <property type="match status" value="1"/>
</dbReference>
<dbReference type="PRINTS" id="PR00040">
    <property type="entry name" value="HTHMERR"/>
</dbReference>
<comment type="caution">
    <text evidence="3">The sequence shown here is derived from an EMBL/GenBank/DDBJ whole genome shotgun (WGS) entry which is preliminary data.</text>
</comment>
<dbReference type="Pfam" id="PF13411">
    <property type="entry name" value="MerR_1"/>
    <property type="match status" value="1"/>
</dbReference>
<name>A0A1Q8C3L4_9PSEU</name>
<dbReference type="AlphaFoldDB" id="A0A1Q8C3L4"/>
<gene>
    <name evidence="3" type="ORF">BU204_33655</name>
</gene>
<dbReference type="SMART" id="SM00422">
    <property type="entry name" value="HTH_MERR"/>
    <property type="match status" value="1"/>
</dbReference>
<dbReference type="InterPro" id="IPR009061">
    <property type="entry name" value="DNA-bd_dom_put_sf"/>
</dbReference>
<dbReference type="STRING" id="1912961.BU204_33655"/>
<evidence type="ECO:0000256" key="1">
    <source>
        <dbReference type="ARBA" id="ARBA00023125"/>
    </source>
</evidence>
<dbReference type="PANTHER" id="PTHR30204">
    <property type="entry name" value="REDOX-CYCLING DRUG-SENSING TRANSCRIPTIONAL ACTIVATOR SOXR"/>
    <property type="match status" value="1"/>
</dbReference>
<dbReference type="GO" id="GO:0003700">
    <property type="term" value="F:DNA-binding transcription factor activity"/>
    <property type="evidence" value="ECO:0007669"/>
    <property type="project" value="InterPro"/>
</dbReference>
<proteinExistence type="predicted"/>
<dbReference type="PANTHER" id="PTHR30204:SF93">
    <property type="entry name" value="HTH MERR-TYPE DOMAIN-CONTAINING PROTEIN"/>
    <property type="match status" value="1"/>
</dbReference>
<keyword evidence="4" id="KW-1185">Reference proteome</keyword>
<dbReference type="InterPro" id="IPR047057">
    <property type="entry name" value="MerR_fam"/>
</dbReference>
<dbReference type="CDD" id="cd00592">
    <property type="entry name" value="HTH_MerR-like"/>
    <property type="match status" value="1"/>
</dbReference>
<evidence type="ECO:0000313" key="4">
    <source>
        <dbReference type="Proteomes" id="UP000185596"/>
    </source>
</evidence>
<dbReference type="InterPro" id="IPR000551">
    <property type="entry name" value="MerR-type_HTH_dom"/>
</dbReference>
<dbReference type="Gene3D" id="1.10.1660.10">
    <property type="match status" value="1"/>
</dbReference>
<dbReference type="EMBL" id="MSIE01000090">
    <property type="protein sequence ID" value="OLF08951.1"/>
    <property type="molecule type" value="Genomic_DNA"/>
</dbReference>
<keyword evidence="1" id="KW-0238">DNA-binding</keyword>
<dbReference type="OrthoDB" id="9809391at2"/>
<sequence length="307" mass="33135">MNGDPLYSIGELARLTGLTVKTIRFYSDRGIVPPVDRGPAGQRRYDEESRARLELVRTLRELEVDLPTIRAVLARELTLTEVAAAHAEALAVRIRTLGLRRAVLIAVAGRGSDPEEMAVLHRLATLSADERRRLVEEFLDSVFGDLEDPVFVGIRRSLTPELPDDAETEQVRAWVELAELCQQAEFRDGLRLLAEHLAAERTATGPGVRPDHGARLSQRVGPAVAAGVDPTSAEAATIAASAVAGYVAHGGPGGAGGLPAYLRAVGDQRWERYRRLLAVVNGWPAPETLAPVTTWLSRALPAAGRTS</sequence>
<evidence type="ECO:0000313" key="3">
    <source>
        <dbReference type="EMBL" id="OLF08951.1"/>
    </source>
</evidence>
<feature type="domain" description="HTH merR-type" evidence="2">
    <location>
        <begin position="6"/>
        <end position="75"/>
    </location>
</feature>
<organism evidence="3 4">
    <name type="scientific">Actinophytocola xanthii</name>
    <dbReference type="NCBI Taxonomy" id="1912961"/>
    <lineage>
        <taxon>Bacteria</taxon>
        <taxon>Bacillati</taxon>
        <taxon>Actinomycetota</taxon>
        <taxon>Actinomycetes</taxon>
        <taxon>Pseudonocardiales</taxon>
        <taxon>Pseudonocardiaceae</taxon>
    </lineage>
</organism>